<dbReference type="InterPro" id="IPR007368">
    <property type="entry name" value="DUF434"/>
</dbReference>
<feature type="domain" description="DUF5616" evidence="2">
    <location>
        <begin position="63"/>
        <end position="196"/>
    </location>
</feature>
<dbReference type="STRING" id="53952.A0127_04630"/>
<dbReference type="Pfam" id="PF18481">
    <property type="entry name" value="DUF5616"/>
    <property type="match status" value="1"/>
</dbReference>
<name>A0A142CUQ1_9EURY</name>
<feature type="domain" description="DUF434" evidence="1">
    <location>
        <begin position="3"/>
        <end position="57"/>
    </location>
</feature>
<sequence>MSLPDAYRDLKYLLNRGYSKKSALKFVADHYRLPLRDRYLLARCVFSDEWIAEVRKKLLTPGELKGKALAVDGFNVLITLESVLDGEAILCEDGLVRDLKYQGKYRLNERTPKVVEIVVEALTGLKISKALFFYGKNVPKSGIVQKITEEALHRYCLEGEVMLVKSPDFELRAFNTVATADIGIIFRVEHVFDVPHYVSERLGIRIKSIFDILQVKRR</sequence>
<evidence type="ECO:0000259" key="2">
    <source>
        <dbReference type="Pfam" id="PF18481"/>
    </source>
</evidence>
<evidence type="ECO:0008006" key="5">
    <source>
        <dbReference type="Google" id="ProtNLM"/>
    </source>
</evidence>
<organism evidence="3 4">
    <name type="scientific">Thermococcus peptonophilus</name>
    <dbReference type="NCBI Taxonomy" id="53952"/>
    <lineage>
        <taxon>Archaea</taxon>
        <taxon>Methanobacteriati</taxon>
        <taxon>Methanobacteriota</taxon>
        <taxon>Thermococci</taxon>
        <taxon>Thermococcales</taxon>
        <taxon>Thermococcaceae</taxon>
        <taxon>Thermococcus</taxon>
    </lineage>
</organism>
<keyword evidence="4" id="KW-1185">Reference proteome</keyword>
<dbReference type="Proteomes" id="UP000073604">
    <property type="component" value="Chromosome"/>
</dbReference>
<dbReference type="Pfam" id="PF04256">
    <property type="entry name" value="DUF434"/>
    <property type="match status" value="1"/>
</dbReference>
<dbReference type="PANTHER" id="PTHR42252">
    <property type="entry name" value="DUF5616 DOMAIN-CONTAINING PROTEIN"/>
    <property type="match status" value="1"/>
</dbReference>
<accession>A0A142CUQ1</accession>
<dbReference type="PANTHER" id="PTHR42252:SF1">
    <property type="entry name" value="DUF434 DOMAIN-CONTAINING PROTEIN"/>
    <property type="match status" value="1"/>
</dbReference>
<dbReference type="GeneID" id="27139806"/>
<evidence type="ECO:0000313" key="4">
    <source>
        <dbReference type="Proteomes" id="UP000073604"/>
    </source>
</evidence>
<protein>
    <recommendedName>
        <fullName evidence="5">DUF434 domain-containing protein</fullName>
    </recommendedName>
</protein>
<dbReference type="KEGG" id="tpep:A0127_04630"/>
<evidence type="ECO:0000259" key="1">
    <source>
        <dbReference type="Pfam" id="PF04256"/>
    </source>
</evidence>
<dbReference type="AlphaFoldDB" id="A0A142CUQ1"/>
<dbReference type="OrthoDB" id="60095at2157"/>
<dbReference type="EMBL" id="CP014750">
    <property type="protein sequence ID" value="AMQ18503.1"/>
    <property type="molecule type" value="Genomic_DNA"/>
</dbReference>
<proteinExistence type="predicted"/>
<evidence type="ECO:0000313" key="3">
    <source>
        <dbReference type="EMBL" id="AMQ18503.1"/>
    </source>
</evidence>
<reference evidence="4" key="1">
    <citation type="submission" date="2016-03" db="EMBL/GenBank/DDBJ databases">
        <authorList>
            <person name="Oger P.M."/>
        </authorList>
    </citation>
    <scope>NUCLEOTIDE SEQUENCE [LARGE SCALE GENOMIC DNA]</scope>
    <source>
        <strain evidence="4">OG-1</strain>
    </source>
</reference>
<gene>
    <name evidence="3" type="ORF">A0127_04630</name>
</gene>
<dbReference type="RefSeq" id="WP_062388547.1">
    <property type="nucleotide sequence ID" value="NZ_CP014750.1"/>
</dbReference>
<dbReference type="InterPro" id="IPR041652">
    <property type="entry name" value="DUF5616"/>
</dbReference>